<evidence type="ECO:0000313" key="2">
    <source>
        <dbReference type="Proteomes" id="UP000189701"/>
    </source>
</evidence>
<dbReference type="RefSeq" id="XP_009788487.1">
    <property type="nucleotide sequence ID" value="XM_009790185.1"/>
</dbReference>
<name>A0A1U7X8Q5_NICSY</name>
<reference evidence="2" key="1">
    <citation type="journal article" date="2013" name="Genome Biol.">
        <title>Reference genomes and transcriptomes of Nicotiana sylvestris and Nicotiana tomentosiformis.</title>
        <authorList>
            <person name="Sierro N."/>
            <person name="Battey J.N."/>
            <person name="Ouadi S."/>
            <person name="Bovet L."/>
            <person name="Goepfert S."/>
            <person name="Bakaher N."/>
            <person name="Peitsch M.C."/>
            <person name="Ivanov N.V."/>
        </authorList>
    </citation>
    <scope>NUCLEOTIDE SEQUENCE [LARGE SCALE GENOMIC DNA]</scope>
</reference>
<sequence>MDTTLHHMRCTCDAQDACVTNKMHTKLSRVFSHKYSTTLYICMIATLLSVIIGPCMDRSMTSWKVGFNLQLISIIYEARVFIC</sequence>
<keyword evidence="1" id="KW-1133">Transmembrane helix</keyword>
<dbReference type="Proteomes" id="UP000189701">
    <property type="component" value="Unplaced"/>
</dbReference>
<keyword evidence="1" id="KW-0812">Transmembrane</keyword>
<reference evidence="3" key="2">
    <citation type="submission" date="2025-08" db="UniProtKB">
        <authorList>
            <consortium name="RefSeq"/>
        </authorList>
    </citation>
    <scope>IDENTIFICATION</scope>
    <source>
        <tissue evidence="3">Leaf</tissue>
    </source>
</reference>
<proteinExistence type="predicted"/>
<organism evidence="2 3">
    <name type="scientific">Nicotiana sylvestris</name>
    <name type="common">Wood tobacco</name>
    <name type="synonym">South American tobacco</name>
    <dbReference type="NCBI Taxonomy" id="4096"/>
    <lineage>
        <taxon>Eukaryota</taxon>
        <taxon>Viridiplantae</taxon>
        <taxon>Streptophyta</taxon>
        <taxon>Embryophyta</taxon>
        <taxon>Tracheophyta</taxon>
        <taxon>Spermatophyta</taxon>
        <taxon>Magnoliopsida</taxon>
        <taxon>eudicotyledons</taxon>
        <taxon>Gunneridae</taxon>
        <taxon>Pentapetalae</taxon>
        <taxon>asterids</taxon>
        <taxon>lamiids</taxon>
        <taxon>Solanales</taxon>
        <taxon>Solanaceae</taxon>
        <taxon>Nicotianoideae</taxon>
        <taxon>Nicotianeae</taxon>
        <taxon>Nicotiana</taxon>
    </lineage>
</organism>
<accession>A0A1U7X8Q5</accession>
<evidence type="ECO:0000313" key="3">
    <source>
        <dbReference type="RefSeq" id="XP_009788487.1"/>
    </source>
</evidence>
<gene>
    <name evidence="3" type="primary">LOC104236291</name>
</gene>
<keyword evidence="2" id="KW-1185">Reference proteome</keyword>
<dbReference type="AlphaFoldDB" id="A0A1U7X8Q5"/>
<protein>
    <submittedName>
        <fullName evidence="3">WAT1-related protein At5g64700-like</fullName>
    </submittedName>
</protein>
<evidence type="ECO:0000256" key="1">
    <source>
        <dbReference type="SAM" id="Phobius"/>
    </source>
</evidence>
<feature type="transmembrane region" description="Helical" evidence="1">
    <location>
        <begin position="37"/>
        <end position="56"/>
    </location>
</feature>
<keyword evidence="1" id="KW-0472">Membrane</keyword>